<feature type="compositionally biased region" description="Basic and acidic residues" evidence="2">
    <location>
        <begin position="482"/>
        <end position="497"/>
    </location>
</feature>
<dbReference type="Proteomes" id="UP000799772">
    <property type="component" value="Unassembled WGS sequence"/>
</dbReference>
<evidence type="ECO:0008006" key="5">
    <source>
        <dbReference type="Google" id="ProtNLM"/>
    </source>
</evidence>
<dbReference type="EMBL" id="ML978147">
    <property type="protein sequence ID" value="KAF2092387.1"/>
    <property type="molecule type" value="Genomic_DNA"/>
</dbReference>
<accession>A0A9P4I5B9</accession>
<keyword evidence="1" id="KW-0175">Coiled coil</keyword>
<keyword evidence="4" id="KW-1185">Reference proteome</keyword>
<name>A0A9P4I5B9_9PEZI</name>
<protein>
    <recommendedName>
        <fullName evidence="5">Fungal N-terminal domain-containing protein</fullName>
    </recommendedName>
</protein>
<feature type="compositionally biased region" description="Basic and acidic residues" evidence="2">
    <location>
        <begin position="567"/>
        <end position="585"/>
    </location>
</feature>
<evidence type="ECO:0000256" key="1">
    <source>
        <dbReference type="SAM" id="Coils"/>
    </source>
</evidence>
<evidence type="ECO:0000313" key="4">
    <source>
        <dbReference type="Proteomes" id="UP000799772"/>
    </source>
</evidence>
<feature type="region of interest" description="Disordered" evidence="2">
    <location>
        <begin position="257"/>
        <end position="308"/>
    </location>
</feature>
<feature type="compositionally biased region" description="Polar residues" evidence="2">
    <location>
        <begin position="528"/>
        <end position="539"/>
    </location>
</feature>
<feature type="coiled-coil region" evidence="1">
    <location>
        <begin position="184"/>
        <end position="218"/>
    </location>
</feature>
<sequence>MADIMVGPIGLKGATTILELSDTAMKCARDFENIRKTMRHVPKEVANLHATSRTFSSFLVLFDDVVKKVQKRMEPHDAQETDSYDRMINMARDVYTQCEAATRQLNVLRRKLRDVKSQCHKKLGERLRESIYWYLLRPRLASQTLHLSLTYSAVSAFQTCTSILDKVAELKRARENPEGLRVELKVLRRLLREQTEQCQDLKDQLTNHERNHSRMYARAYDEQVAEDYPGTGRRNDVFRTTQKIMATLTQEEKIISGKASRALREHRNRSERGSQLSADHVNPLRWGKTREQRTSSPHGKTKDRPAPEDLVGIVREFQNHGEVEDDEPVGDVRELAASERSEGAEKVQPLEIPQALRQLGGPARPELFKESEAATEYRVVEELEVPTERKGQLERCNVIGEHKVPQECQFSEKHEIAQEHELVKEESIEEGENPEERNGIMDRGIVDEHEAVDEEVVGVIEEGRNLENHELVEVIQESEDTGEPRDTEVIDDLEGHNSARRLKRPRGPVVHLLNDDGPPIVEFRTPRGSGSSLPVSHASQIKRYRSQRASISNPMEIWEGLTKKTPARTEEVEDKSREASKRDMGARSSPTVSATSSGRNQSEEDKPPSLRRVYRKSDMRDSVISSSSHDSSIHTRSSIYVEPIPDQQGGWRPVAPFDGSGRRLPPLKKNEYD</sequence>
<evidence type="ECO:0000256" key="2">
    <source>
        <dbReference type="SAM" id="MobiDB-lite"/>
    </source>
</evidence>
<feature type="compositionally biased region" description="Basic and acidic residues" evidence="2">
    <location>
        <begin position="262"/>
        <end position="272"/>
    </location>
</feature>
<proteinExistence type="predicted"/>
<dbReference type="AlphaFoldDB" id="A0A9P4I5B9"/>
<evidence type="ECO:0000313" key="3">
    <source>
        <dbReference type="EMBL" id="KAF2092387.1"/>
    </source>
</evidence>
<feature type="compositionally biased region" description="Basic and acidic residues" evidence="2">
    <location>
        <begin position="434"/>
        <end position="448"/>
    </location>
</feature>
<organism evidence="3 4">
    <name type="scientific">Rhizodiscina lignyota</name>
    <dbReference type="NCBI Taxonomy" id="1504668"/>
    <lineage>
        <taxon>Eukaryota</taxon>
        <taxon>Fungi</taxon>
        <taxon>Dikarya</taxon>
        <taxon>Ascomycota</taxon>
        <taxon>Pezizomycotina</taxon>
        <taxon>Dothideomycetes</taxon>
        <taxon>Pleosporomycetidae</taxon>
        <taxon>Aulographales</taxon>
        <taxon>Rhizodiscinaceae</taxon>
        <taxon>Rhizodiscina</taxon>
    </lineage>
</organism>
<feature type="region of interest" description="Disordered" evidence="2">
    <location>
        <begin position="474"/>
        <end position="673"/>
    </location>
</feature>
<feature type="compositionally biased region" description="Low complexity" evidence="2">
    <location>
        <begin position="622"/>
        <end position="639"/>
    </location>
</feature>
<feature type="region of interest" description="Disordered" evidence="2">
    <location>
        <begin position="422"/>
        <end position="448"/>
    </location>
</feature>
<feature type="compositionally biased region" description="Polar residues" evidence="2">
    <location>
        <begin position="588"/>
        <end position="600"/>
    </location>
</feature>
<comment type="caution">
    <text evidence="3">The sequence shown here is derived from an EMBL/GenBank/DDBJ whole genome shotgun (WGS) entry which is preliminary data.</text>
</comment>
<gene>
    <name evidence="3" type="ORF">NA57DRAFT_82352</name>
</gene>
<reference evidence="3" key="1">
    <citation type="journal article" date="2020" name="Stud. Mycol.">
        <title>101 Dothideomycetes genomes: a test case for predicting lifestyles and emergence of pathogens.</title>
        <authorList>
            <person name="Haridas S."/>
            <person name="Albert R."/>
            <person name="Binder M."/>
            <person name="Bloem J."/>
            <person name="Labutti K."/>
            <person name="Salamov A."/>
            <person name="Andreopoulos B."/>
            <person name="Baker S."/>
            <person name="Barry K."/>
            <person name="Bills G."/>
            <person name="Bluhm B."/>
            <person name="Cannon C."/>
            <person name="Castanera R."/>
            <person name="Culley D."/>
            <person name="Daum C."/>
            <person name="Ezra D."/>
            <person name="Gonzalez J."/>
            <person name="Henrissat B."/>
            <person name="Kuo A."/>
            <person name="Liang C."/>
            <person name="Lipzen A."/>
            <person name="Lutzoni F."/>
            <person name="Magnuson J."/>
            <person name="Mondo S."/>
            <person name="Nolan M."/>
            <person name="Ohm R."/>
            <person name="Pangilinan J."/>
            <person name="Park H.-J."/>
            <person name="Ramirez L."/>
            <person name="Alfaro M."/>
            <person name="Sun H."/>
            <person name="Tritt A."/>
            <person name="Yoshinaga Y."/>
            <person name="Zwiers L.-H."/>
            <person name="Turgeon B."/>
            <person name="Goodwin S."/>
            <person name="Spatafora J."/>
            <person name="Crous P."/>
            <person name="Grigoriev I."/>
        </authorList>
    </citation>
    <scope>NUCLEOTIDE SEQUENCE</scope>
    <source>
        <strain evidence="3">CBS 133067</strain>
    </source>
</reference>